<dbReference type="OrthoDB" id="3369278at2"/>
<proteinExistence type="predicted"/>
<evidence type="ECO:0000313" key="1">
    <source>
        <dbReference type="EMBL" id="PSJ30414.1"/>
    </source>
</evidence>
<gene>
    <name evidence="1" type="ORF">B7P34_02345</name>
</gene>
<reference evidence="1 2" key="1">
    <citation type="submission" date="2018-03" db="EMBL/GenBank/DDBJ databases">
        <title>Chitinolytic properties of Streptosporangium nondiastaticum TBG75A20.</title>
        <authorList>
            <person name="Gayathri V."/>
            <person name="Shiburaj S."/>
        </authorList>
    </citation>
    <scope>NUCLEOTIDE SEQUENCE [LARGE SCALE GENOMIC DNA]</scope>
    <source>
        <strain evidence="1 2">TBG75A20</strain>
    </source>
</reference>
<name>A0A9X7PJP0_9ACTN</name>
<comment type="caution">
    <text evidence="1">The sequence shown here is derived from an EMBL/GenBank/DDBJ whole genome shotgun (WGS) entry which is preliminary data.</text>
</comment>
<dbReference type="Proteomes" id="UP000242427">
    <property type="component" value="Unassembled WGS sequence"/>
</dbReference>
<accession>A0A9X7PJP0</accession>
<protein>
    <submittedName>
        <fullName evidence="1">Uncharacterized protein</fullName>
    </submittedName>
</protein>
<dbReference type="EMBL" id="PXWG01000002">
    <property type="protein sequence ID" value="PSJ30414.1"/>
    <property type="molecule type" value="Genomic_DNA"/>
</dbReference>
<keyword evidence="2" id="KW-1185">Reference proteome</keyword>
<evidence type="ECO:0000313" key="2">
    <source>
        <dbReference type="Proteomes" id="UP000242427"/>
    </source>
</evidence>
<sequence length="130" mass="14233">MSREISTFTLHQVGPEDGVHPDLLGELRPLINGQDVLEEIFPEGTTLWWQWCGDGIPLAASEAGTQVMMAAAECSTSCCGSVWVTIRREGPHVLWEGWENTGDGGKLPPEFRFDAAQYDTELARATAAWG</sequence>
<organism evidence="1 2">
    <name type="scientific">Streptosporangium nondiastaticum</name>
    <dbReference type="NCBI Taxonomy" id="35764"/>
    <lineage>
        <taxon>Bacteria</taxon>
        <taxon>Bacillati</taxon>
        <taxon>Actinomycetota</taxon>
        <taxon>Actinomycetes</taxon>
        <taxon>Streptosporangiales</taxon>
        <taxon>Streptosporangiaceae</taxon>
        <taxon>Streptosporangium</taxon>
    </lineage>
</organism>
<dbReference type="RefSeq" id="WP_106674064.1">
    <property type="nucleotide sequence ID" value="NZ_PXWG01000002.1"/>
</dbReference>
<dbReference type="AlphaFoldDB" id="A0A9X7PJP0"/>